<dbReference type="Proteomes" id="UP000616499">
    <property type="component" value="Unassembled WGS sequence"/>
</dbReference>
<sequence>MLIVDPATGGMFKFPEDASADMGQPVAQASKNKMVVMTLDQIPENLRSSLVQVR</sequence>
<reference evidence="2" key="1">
    <citation type="journal article" date="2019" name="Int. J. Syst. Evol. Microbiol.">
        <title>The Global Catalogue of Microorganisms (GCM) 10K type strain sequencing project: providing services to taxonomists for standard genome sequencing and annotation.</title>
        <authorList>
            <consortium name="The Broad Institute Genomics Platform"/>
            <consortium name="The Broad Institute Genome Sequencing Center for Infectious Disease"/>
            <person name="Wu L."/>
            <person name="Ma J."/>
        </authorList>
    </citation>
    <scope>NUCLEOTIDE SEQUENCE [LARGE SCALE GENOMIC DNA]</scope>
    <source>
        <strain evidence="2">JCM 13501</strain>
    </source>
</reference>
<organism evidence="1 2">
    <name type="scientific">Pseudomonas asuensis</name>
    <dbReference type="NCBI Taxonomy" id="1825787"/>
    <lineage>
        <taxon>Bacteria</taxon>
        <taxon>Pseudomonadati</taxon>
        <taxon>Pseudomonadota</taxon>
        <taxon>Gammaproteobacteria</taxon>
        <taxon>Pseudomonadales</taxon>
        <taxon>Pseudomonadaceae</taxon>
        <taxon>Pseudomonas</taxon>
    </lineage>
</organism>
<evidence type="ECO:0000313" key="1">
    <source>
        <dbReference type="EMBL" id="GGM32078.1"/>
    </source>
</evidence>
<dbReference type="EMBL" id="BMNW01000031">
    <property type="protein sequence ID" value="GGM32078.1"/>
    <property type="molecule type" value="Genomic_DNA"/>
</dbReference>
<gene>
    <name evidence="1" type="ORF">GCM10009425_48300</name>
</gene>
<protein>
    <submittedName>
        <fullName evidence="1">Uncharacterized protein</fullName>
    </submittedName>
</protein>
<keyword evidence="2" id="KW-1185">Reference proteome</keyword>
<comment type="caution">
    <text evidence="1">The sequence shown here is derived from an EMBL/GenBank/DDBJ whole genome shotgun (WGS) entry which is preliminary data.</text>
</comment>
<dbReference type="RefSeq" id="WP_188868682.1">
    <property type="nucleotide sequence ID" value="NZ_BMNW01000031.1"/>
</dbReference>
<evidence type="ECO:0000313" key="2">
    <source>
        <dbReference type="Proteomes" id="UP000616499"/>
    </source>
</evidence>
<name>A0ABQ2H4L1_9PSED</name>
<proteinExistence type="predicted"/>
<accession>A0ABQ2H4L1</accession>